<dbReference type="PANTHER" id="PTHR12242">
    <property type="entry name" value="OS02G0130600 PROTEIN-RELATED"/>
    <property type="match status" value="1"/>
</dbReference>
<reference evidence="2 4" key="2">
    <citation type="journal article" date="2013" name="Nature">
        <title>Insights into bilaterian evolution from three spiralian genomes.</title>
        <authorList>
            <person name="Simakov O."/>
            <person name="Marletaz F."/>
            <person name="Cho S.J."/>
            <person name="Edsinger-Gonzales E."/>
            <person name="Havlak P."/>
            <person name="Hellsten U."/>
            <person name="Kuo D.H."/>
            <person name="Larsson T."/>
            <person name="Lv J."/>
            <person name="Arendt D."/>
            <person name="Savage R."/>
            <person name="Osoegawa K."/>
            <person name="de Jong P."/>
            <person name="Grimwood J."/>
            <person name="Chapman J.A."/>
            <person name="Shapiro H."/>
            <person name="Aerts A."/>
            <person name="Otillar R.P."/>
            <person name="Terry A.Y."/>
            <person name="Boore J.L."/>
            <person name="Grigoriev I.V."/>
            <person name="Lindberg D.R."/>
            <person name="Seaver E.C."/>
            <person name="Weisblat D.A."/>
            <person name="Putnam N.H."/>
            <person name="Rokhsar D.S."/>
        </authorList>
    </citation>
    <scope>NUCLEOTIDE SEQUENCE</scope>
    <source>
        <strain evidence="2 4">I ESC-2004</strain>
    </source>
</reference>
<dbReference type="EnsemblMetazoa" id="CapteT218794">
    <property type="protein sequence ID" value="CapteP218794"/>
    <property type="gene ID" value="CapteG218794"/>
</dbReference>
<dbReference type="GO" id="GO:0016020">
    <property type="term" value="C:membrane"/>
    <property type="evidence" value="ECO:0007669"/>
    <property type="project" value="TreeGrafter"/>
</dbReference>
<dbReference type="AlphaFoldDB" id="R7VA59"/>
<dbReference type="PANTHER" id="PTHR12242:SF49">
    <property type="entry name" value="HEADBUTT, ISOFORM E"/>
    <property type="match status" value="1"/>
</dbReference>
<evidence type="ECO:0000313" key="2">
    <source>
        <dbReference type="EMBL" id="ELU15688.1"/>
    </source>
</evidence>
<dbReference type="EMBL" id="AMQN01017900">
    <property type="status" value="NOT_ANNOTATED_CDS"/>
    <property type="molecule type" value="Genomic_DNA"/>
</dbReference>
<reference evidence="4" key="1">
    <citation type="submission" date="2012-12" db="EMBL/GenBank/DDBJ databases">
        <authorList>
            <person name="Hellsten U."/>
            <person name="Grimwood J."/>
            <person name="Chapman J.A."/>
            <person name="Shapiro H."/>
            <person name="Aerts A."/>
            <person name="Otillar R.P."/>
            <person name="Terry A.Y."/>
            <person name="Boore J.L."/>
            <person name="Simakov O."/>
            <person name="Marletaz F."/>
            <person name="Cho S.-J."/>
            <person name="Edsinger-Gonzales E."/>
            <person name="Havlak P."/>
            <person name="Kuo D.-H."/>
            <person name="Larsson T."/>
            <person name="Lv J."/>
            <person name="Arendt D."/>
            <person name="Savage R."/>
            <person name="Osoegawa K."/>
            <person name="de Jong P."/>
            <person name="Lindberg D.R."/>
            <person name="Seaver E.C."/>
            <person name="Weisblat D.A."/>
            <person name="Putnam N.H."/>
            <person name="Grigoriev I.V."/>
            <person name="Rokhsar D.S."/>
        </authorList>
    </citation>
    <scope>NUCLEOTIDE SEQUENCE</scope>
    <source>
        <strain evidence="4">I ESC-2004</strain>
    </source>
</reference>
<feature type="transmembrane region" description="Helical" evidence="1">
    <location>
        <begin position="229"/>
        <end position="251"/>
    </location>
</feature>
<organism evidence="2">
    <name type="scientific">Capitella teleta</name>
    <name type="common">Polychaete worm</name>
    <dbReference type="NCBI Taxonomy" id="283909"/>
    <lineage>
        <taxon>Eukaryota</taxon>
        <taxon>Metazoa</taxon>
        <taxon>Spiralia</taxon>
        <taxon>Lophotrochozoa</taxon>
        <taxon>Annelida</taxon>
        <taxon>Polychaeta</taxon>
        <taxon>Sedentaria</taxon>
        <taxon>Scolecida</taxon>
        <taxon>Capitellidae</taxon>
        <taxon>Capitella</taxon>
    </lineage>
</organism>
<keyword evidence="1" id="KW-0472">Membrane</keyword>
<dbReference type="InterPro" id="IPR049352">
    <property type="entry name" value="Rost"/>
</dbReference>
<protein>
    <submittedName>
        <fullName evidence="2 3">Uncharacterized protein</fullName>
    </submittedName>
</protein>
<feature type="transmembrane region" description="Helical" evidence="1">
    <location>
        <begin position="122"/>
        <end position="147"/>
    </location>
</feature>
<dbReference type="Proteomes" id="UP000014760">
    <property type="component" value="Unassembled WGS sequence"/>
</dbReference>
<evidence type="ECO:0000313" key="4">
    <source>
        <dbReference type="Proteomes" id="UP000014760"/>
    </source>
</evidence>
<dbReference type="Pfam" id="PF21534">
    <property type="entry name" value="Rost"/>
    <property type="match status" value="1"/>
</dbReference>
<proteinExistence type="predicted"/>
<evidence type="ECO:0000256" key="1">
    <source>
        <dbReference type="SAM" id="Phobius"/>
    </source>
</evidence>
<keyword evidence="1" id="KW-1133">Transmembrane helix</keyword>
<keyword evidence="1" id="KW-0812">Transmembrane</keyword>
<dbReference type="STRING" id="283909.R7VA59"/>
<dbReference type="OrthoDB" id="419711at2759"/>
<feature type="transmembrane region" description="Helical" evidence="1">
    <location>
        <begin position="36"/>
        <end position="57"/>
    </location>
</feature>
<accession>R7VA59</accession>
<feature type="transmembrane region" description="Helical" evidence="1">
    <location>
        <begin position="77"/>
        <end position="98"/>
    </location>
</feature>
<feature type="transmembrane region" description="Helical" evidence="1">
    <location>
        <begin position="189"/>
        <end position="209"/>
    </location>
</feature>
<gene>
    <name evidence="2" type="ORF">CAPTEDRAFT_218794</name>
</gene>
<feature type="transmembrane region" description="Helical" evidence="1">
    <location>
        <begin position="159"/>
        <end position="177"/>
    </location>
</feature>
<dbReference type="HOGENOM" id="CLU_066320_0_1_1"/>
<evidence type="ECO:0000313" key="3">
    <source>
        <dbReference type="EnsemblMetazoa" id="CapteP218794"/>
    </source>
</evidence>
<dbReference type="OMA" id="CCCQPLV"/>
<reference evidence="3" key="3">
    <citation type="submission" date="2015-06" db="UniProtKB">
        <authorList>
            <consortium name="EnsemblMetazoa"/>
        </authorList>
    </citation>
    <scope>IDENTIFICATION</scope>
</reference>
<sequence>MTTRANSCRSSFWLSNESTRKFVSAQWSGFSPGAYVIWRWVAATYFSIWIILSGVWSDWWHVTQPDAIKWFIYLANWAFLLFVLDLIFRAVISMVFYARISSHGKKCPYDGKPLPGFIQVEWVLYNISTTATFTVTLAFWISFYSISKGESAPFDACDYHAHAVNPAFLLCDFFISAHPARFAHFFHSVFFAIIYAVFTVVYDVIGGTNSHQLPYIYPMIDWSEDSYRASAYTAGTALLVVPVIWCCVCVLHRIRVAIFNCARDICDD</sequence>
<name>R7VA59_CAPTE</name>
<dbReference type="EMBL" id="KB293642">
    <property type="protein sequence ID" value="ELU15688.1"/>
    <property type="molecule type" value="Genomic_DNA"/>
</dbReference>
<keyword evidence="4" id="KW-1185">Reference proteome</keyword>